<proteinExistence type="predicted"/>
<dbReference type="AlphaFoldDB" id="A0A085NQ56"/>
<accession>A0A085NQ56</accession>
<gene>
    <name evidence="1" type="ORF">M513_05316</name>
    <name evidence="2" type="ORF">M514_05316</name>
</gene>
<feature type="non-terminal residue" evidence="2">
    <location>
        <position position="90"/>
    </location>
</feature>
<dbReference type="Proteomes" id="UP000030764">
    <property type="component" value="Unassembled WGS sequence"/>
</dbReference>
<evidence type="ECO:0000313" key="1">
    <source>
        <dbReference type="EMBL" id="KFD53810.1"/>
    </source>
</evidence>
<name>A0A085NQ56_9BILA</name>
<dbReference type="Proteomes" id="UP000030758">
    <property type="component" value="Unassembled WGS sequence"/>
</dbReference>
<sequence>AHNKDAIAQNAFRQMRPPSSSCVLSSMHHFLCNPSSIPLPAVVQNERRYTRGYPRKLIVNKSNPARQRTNYRRYFVQLTNGYHQKRAQSM</sequence>
<organism evidence="2">
    <name type="scientific">Trichuris suis</name>
    <name type="common">pig whipworm</name>
    <dbReference type="NCBI Taxonomy" id="68888"/>
    <lineage>
        <taxon>Eukaryota</taxon>
        <taxon>Metazoa</taxon>
        <taxon>Ecdysozoa</taxon>
        <taxon>Nematoda</taxon>
        <taxon>Enoplea</taxon>
        <taxon>Dorylaimia</taxon>
        <taxon>Trichinellida</taxon>
        <taxon>Trichuridae</taxon>
        <taxon>Trichuris</taxon>
    </lineage>
</organism>
<dbReference type="EMBL" id="KL367481">
    <property type="protein sequence ID" value="KFD71602.1"/>
    <property type="molecule type" value="Genomic_DNA"/>
</dbReference>
<keyword evidence="3" id="KW-1185">Reference proteome</keyword>
<evidence type="ECO:0000313" key="2">
    <source>
        <dbReference type="EMBL" id="KFD71602.1"/>
    </source>
</evidence>
<dbReference type="EMBL" id="KL363213">
    <property type="protein sequence ID" value="KFD53810.1"/>
    <property type="molecule type" value="Genomic_DNA"/>
</dbReference>
<evidence type="ECO:0000313" key="3">
    <source>
        <dbReference type="Proteomes" id="UP000030764"/>
    </source>
</evidence>
<reference evidence="2 3" key="1">
    <citation type="journal article" date="2014" name="Nat. Genet.">
        <title>Genome and transcriptome of the porcine whipworm Trichuris suis.</title>
        <authorList>
            <person name="Jex A.R."/>
            <person name="Nejsum P."/>
            <person name="Schwarz E.M."/>
            <person name="Hu L."/>
            <person name="Young N.D."/>
            <person name="Hall R.S."/>
            <person name="Korhonen P.K."/>
            <person name="Liao S."/>
            <person name="Thamsborg S."/>
            <person name="Xia J."/>
            <person name="Xu P."/>
            <person name="Wang S."/>
            <person name="Scheerlinck J.P."/>
            <person name="Hofmann A."/>
            <person name="Sternberg P.W."/>
            <person name="Wang J."/>
            <person name="Gasser R.B."/>
        </authorList>
    </citation>
    <scope>NUCLEOTIDE SEQUENCE [LARGE SCALE GENOMIC DNA]</scope>
    <source>
        <strain evidence="2">DCEP-RM93F</strain>
        <strain evidence="1">DCEP-RM93M</strain>
    </source>
</reference>
<protein>
    <submittedName>
        <fullName evidence="2">Uncharacterized protein</fullName>
    </submittedName>
</protein>
<feature type="non-terminal residue" evidence="2">
    <location>
        <position position="1"/>
    </location>
</feature>